<protein>
    <recommendedName>
        <fullName evidence="3">SMC-Scp complex subunit ScpB</fullName>
    </recommendedName>
</protein>
<evidence type="ECO:0000313" key="2">
    <source>
        <dbReference type="Proteomes" id="UP000832011"/>
    </source>
</evidence>
<sequence>MHNSNTVLDAIVSLHQEQKSIFPKDLIDILEIEEDELMSILDTLYLSGKITAKVRTSKQRHNLGAALEYGFIVPVV</sequence>
<evidence type="ECO:0008006" key="3">
    <source>
        <dbReference type="Google" id="ProtNLM"/>
    </source>
</evidence>
<proteinExistence type="predicted"/>
<dbReference type="Proteomes" id="UP000832011">
    <property type="component" value="Chromosome"/>
</dbReference>
<gene>
    <name evidence="1" type="ORF">LVJ82_00990</name>
</gene>
<keyword evidence="2" id="KW-1185">Reference proteome</keyword>
<reference evidence="1 2" key="1">
    <citation type="journal article" date="2022" name="Res Sq">
        <title>Evolution of multicellular longitudinally dividing oral cavity symbionts (Neisseriaceae).</title>
        <authorList>
            <person name="Nyongesa S."/>
            <person name="Weber P."/>
            <person name="Bernet E."/>
            <person name="Pullido F."/>
            <person name="Nieckarz M."/>
            <person name="Delaby M."/>
            <person name="Nieves C."/>
            <person name="Viehboeck T."/>
            <person name="Krause N."/>
            <person name="Rivera-Millot A."/>
            <person name="Nakamura A."/>
            <person name="Vischer N."/>
            <person name="VanNieuwenhze M."/>
            <person name="Brun Y."/>
            <person name="Cava F."/>
            <person name="Bulgheresi S."/>
            <person name="Veyrier F."/>
        </authorList>
    </citation>
    <scope>NUCLEOTIDE SEQUENCE [LARGE SCALE GENOMIC DNA]</scope>
    <source>
        <strain evidence="1 2">SN4</strain>
    </source>
</reference>
<dbReference type="EMBL" id="CP091511">
    <property type="protein sequence ID" value="UOO89590.1"/>
    <property type="molecule type" value="Genomic_DNA"/>
</dbReference>
<evidence type="ECO:0000313" key="1">
    <source>
        <dbReference type="EMBL" id="UOO89590.1"/>
    </source>
</evidence>
<organism evidence="1 2">
    <name type="scientific">Vitreoscilla massiliensis</name>
    <dbReference type="NCBI Taxonomy" id="1689272"/>
    <lineage>
        <taxon>Bacteria</taxon>
        <taxon>Pseudomonadati</taxon>
        <taxon>Pseudomonadota</taxon>
        <taxon>Betaproteobacteria</taxon>
        <taxon>Neisseriales</taxon>
        <taxon>Neisseriaceae</taxon>
        <taxon>Vitreoscilla</taxon>
    </lineage>
</organism>
<name>A0ABY4E1E0_9NEIS</name>
<dbReference type="RefSeq" id="WP_058305488.1">
    <property type="nucleotide sequence ID" value="NZ_CABKVG010000007.1"/>
</dbReference>
<accession>A0ABY4E1E0</accession>